<dbReference type="Gene3D" id="1.10.275.10">
    <property type="entry name" value="Fumarase/aspartase (N-terminal domain)"/>
    <property type="match status" value="1"/>
</dbReference>
<dbReference type="PRINTS" id="PR00145">
    <property type="entry name" value="ARGSUCLYASE"/>
</dbReference>
<dbReference type="PANTHER" id="PTHR43172:SF1">
    <property type="entry name" value="ADENYLOSUCCINATE LYASE"/>
    <property type="match status" value="1"/>
</dbReference>
<dbReference type="Gene3D" id="1.20.200.10">
    <property type="entry name" value="Fumarase/aspartase (Central domain)"/>
    <property type="match status" value="1"/>
</dbReference>
<keyword evidence="1" id="KW-0658">Purine biosynthesis</keyword>
<dbReference type="GO" id="GO:0006188">
    <property type="term" value="P:IMP biosynthetic process"/>
    <property type="evidence" value="ECO:0007669"/>
    <property type="project" value="InterPro"/>
</dbReference>
<dbReference type="Pfam" id="PF00206">
    <property type="entry name" value="Lyase_1"/>
    <property type="match status" value="1"/>
</dbReference>
<evidence type="ECO:0000256" key="3">
    <source>
        <dbReference type="ARBA" id="ARBA00025012"/>
    </source>
</evidence>
<dbReference type="InterPro" id="IPR022761">
    <property type="entry name" value="Fumarate_lyase_N"/>
</dbReference>
<dbReference type="InterPro" id="IPR000362">
    <property type="entry name" value="Fumarate_lyase_fam"/>
</dbReference>
<dbReference type="KEGG" id="uam:UABAM_02332"/>
<dbReference type="Gene3D" id="1.10.40.30">
    <property type="entry name" value="Fumarase/aspartase (C-terminal domain)"/>
    <property type="match status" value="1"/>
</dbReference>
<dbReference type="GO" id="GO:0005829">
    <property type="term" value="C:cytosol"/>
    <property type="evidence" value="ECO:0007669"/>
    <property type="project" value="TreeGrafter"/>
</dbReference>
<feature type="domain" description="Fumarate lyase N-terminal" evidence="4">
    <location>
        <begin position="53"/>
        <end position="297"/>
    </location>
</feature>
<evidence type="ECO:0000259" key="5">
    <source>
        <dbReference type="Pfam" id="PF08328"/>
    </source>
</evidence>
<accession>A0A5S9F2S2</accession>
<dbReference type="InterPro" id="IPR024083">
    <property type="entry name" value="Fumarase/histidase_N"/>
</dbReference>
<evidence type="ECO:0000313" key="6">
    <source>
        <dbReference type="EMBL" id="BBM83977.1"/>
    </source>
</evidence>
<dbReference type="Pfam" id="PF08328">
    <property type="entry name" value="ASL_C"/>
    <property type="match status" value="1"/>
</dbReference>
<keyword evidence="7" id="KW-1185">Reference proteome</keyword>
<comment type="function">
    <text evidence="3">Catalyzes two reactions in de novo purine nucleotide biosynthesis. Catalyzes the breakdown of 5-aminoimidazole- (N-succinylocarboxamide) ribotide (SAICAR or 2-[5-amino-1-(5-phospho-beta-D-ribosyl)imidazole-4-carboxamido]succinate) to 5-aminoimidazole-4-carboxamide ribotide (AICAR or 5-amino-1-(5-phospho-beta-D-ribosyl)imidazole-4-carboxamide) and fumarate, and of adenylosuccinate (ADS or N(6)-(1,2-dicarboxyethyl)-AMP) to adenosine monophosphate (AMP) and fumarate.</text>
</comment>
<reference evidence="6 7" key="1">
    <citation type="submission" date="2019-08" db="EMBL/GenBank/DDBJ databases">
        <title>Complete genome sequence of Candidatus Uab amorphum.</title>
        <authorList>
            <person name="Shiratori T."/>
            <person name="Suzuki S."/>
            <person name="Kakizawa Y."/>
            <person name="Ishida K."/>
        </authorList>
    </citation>
    <scope>NUCLEOTIDE SEQUENCE [LARGE SCALE GENOMIC DNA]</scope>
    <source>
        <strain evidence="6 7">SRT547</strain>
    </source>
</reference>
<dbReference type="InterPro" id="IPR008948">
    <property type="entry name" value="L-Aspartase-like"/>
</dbReference>
<dbReference type="InterPro" id="IPR013539">
    <property type="entry name" value="PurB_C"/>
</dbReference>
<dbReference type="Proteomes" id="UP000326354">
    <property type="component" value="Chromosome"/>
</dbReference>
<sequence>MYSAISPLEFRYLNFPEAESLRKYFSEEGFIYHLALVESKLVATYAHYEHCSSQIATQVHEAVDKITVEDVYAEEKRIHHQLRAVVNCMAKHVSQDAKPWIHLGATSHDIVCTTDAYRFKQCSQLVLQPVLLELQAILISIAEREKNTVQVGRTHGQHAVPITFGFAVAEYVSRLGTRIVKLQEATDNLCGQFSGAVGAYNAQSLLVENPIEFEKTFLGKLGLSPATHSTQIVEPEFMLDYLHACTSTLGVLANLSDDMRHLQRTEIGEVMEEVSQKQVGSSTMPHKRNPIHFEHVKSLWKTFMPRMTTGYMDQISEHQRDLTNSASARFYGEIATALYLAARRLKRVFKGLIVDKEALQRNLQMAQDKIIAEPLYIMLAKQGHPDAHEAVRRCFIESDAIDDLNLSEEQKQIINNPQQYIGVAIQKTQQVCDYWRQKLHKK</sequence>
<dbReference type="RefSeq" id="WP_151968158.1">
    <property type="nucleotide sequence ID" value="NZ_AP019860.1"/>
</dbReference>
<dbReference type="AlphaFoldDB" id="A0A5S9F2S2"/>
<evidence type="ECO:0000256" key="2">
    <source>
        <dbReference type="ARBA" id="ARBA00023239"/>
    </source>
</evidence>
<dbReference type="PRINTS" id="PR00149">
    <property type="entry name" value="FUMRATELYASE"/>
</dbReference>
<dbReference type="SUPFAM" id="SSF48557">
    <property type="entry name" value="L-aspartase-like"/>
    <property type="match status" value="1"/>
</dbReference>
<dbReference type="CDD" id="cd01595">
    <property type="entry name" value="Adenylsuccinate_lyase_like"/>
    <property type="match status" value="1"/>
</dbReference>
<dbReference type="EMBL" id="AP019860">
    <property type="protein sequence ID" value="BBM83977.1"/>
    <property type="molecule type" value="Genomic_DNA"/>
</dbReference>
<protein>
    <submittedName>
        <fullName evidence="6">Adenylosuccinate lyase</fullName>
    </submittedName>
</protein>
<gene>
    <name evidence="6" type="ORF">UABAM_02332</name>
</gene>
<feature type="domain" description="Adenylosuccinate lyase PurB C-terminal" evidence="5">
    <location>
        <begin position="316"/>
        <end position="403"/>
    </location>
</feature>
<dbReference type="PANTHER" id="PTHR43172">
    <property type="entry name" value="ADENYLOSUCCINATE LYASE"/>
    <property type="match status" value="1"/>
</dbReference>
<dbReference type="GO" id="GO:0044208">
    <property type="term" value="P:'de novo' AMP biosynthetic process"/>
    <property type="evidence" value="ECO:0007669"/>
    <property type="project" value="TreeGrafter"/>
</dbReference>
<evidence type="ECO:0000259" key="4">
    <source>
        <dbReference type="Pfam" id="PF00206"/>
    </source>
</evidence>
<dbReference type="InterPro" id="IPR020557">
    <property type="entry name" value="Fumarate_lyase_CS"/>
</dbReference>
<keyword evidence="2 6" id="KW-0456">Lyase</keyword>
<dbReference type="GO" id="GO:0070626">
    <property type="term" value="F:(S)-2-(5-amino-1-(5-phospho-D-ribosyl)imidazole-4-carboxamido) succinate lyase (fumarate-forming) activity"/>
    <property type="evidence" value="ECO:0007669"/>
    <property type="project" value="TreeGrafter"/>
</dbReference>
<dbReference type="OrthoDB" id="9768878at2"/>
<dbReference type="PROSITE" id="PS00163">
    <property type="entry name" value="FUMARATE_LYASES"/>
    <property type="match status" value="1"/>
</dbReference>
<proteinExistence type="predicted"/>
<dbReference type="GO" id="GO:0004018">
    <property type="term" value="F:N6-(1,2-dicarboxyethyl)AMP AMP-lyase (fumarate-forming) activity"/>
    <property type="evidence" value="ECO:0007669"/>
    <property type="project" value="InterPro"/>
</dbReference>
<name>A0A5S9F2S2_UABAM</name>
<evidence type="ECO:0000313" key="7">
    <source>
        <dbReference type="Proteomes" id="UP000326354"/>
    </source>
</evidence>
<organism evidence="6 7">
    <name type="scientific">Uabimicrobium amorphum</name>
    <dbReference type="NCBI Taxonomy" id="2596890"/>
    <lineage>
        <taxon>Bacteria</taxon>
        <taxon>Pseudomonadati</taxon>
        <taxon>Planctomycetota</taxon>
        <taxon>Candidatus Uabimicrobiia</taxon>
        <taxon>Candidatus Uabimicrobiales</taxon>
        <taxon>Candidatus Uabimicrobiaceae</taxon>
        <taxon>Candidatus Uabimicrobium</taxon>
    </lineage>
</organism>
<evidence type="ECO:0000256" key="1">
    <source>
        <dbReference type="ARBA" id="ARBA00022755"/>
    </source>
</evidence>